<dbReference type="InterPro" id="IPR039561">
    <property type="entry name" value="Peptidase_M15C"/>
</dbReference>
<keyword evidence="4" id="KW-1185">Reference proteome</keyword>
<feature type="signal peptide" evidence="1">
    <location>
        <begin position="1"/>
        <end position="24"/>
    </location>
</feature>
<dbReference type="PATRIC" id="fig|1121098.3.peg.999"/>
<dbReference type="AlphaFoldDB" id="U6RJK0"/>
<dbReference type="Pfam" id="PF13539">
    <property type="entry name" value="Peptidase_M15_4"/>
    <property type="match status" value="1"/>
</dbReference>
<sequence length="255" mass="29794">MKIRNLLIRSMFCLLTFIPTPSPSACRFSQEEQNDKEQTILRIWKAGETVSRKSIVQFGTANCFKIQKIDDTLFKRIYGKSYKTNCTVPKEELRYLKVLHYNLKGEICLGELVCNKAISNDLIEIFQALYKARYPIERMVLIDEYNAEDNRSMEANNSSCFNFRLVPGTRKLSNHSKGLAIDINPLYNPYVKTNKNGKIIISPEKGKKYADRKQSFPYKIDKNDLCYKEFIKHGFIWGGAWKSLKDYQHFEKVRQ</sequence>
<dbReference type="InterPro" id="IPR009045">
    <property type="entry name" value="Zn_M74/Hedgehog-like"/>
</dbReference>
<evidence type="ECO:0000259" key="2">
    <source>
        <dbReference type="Pfam" id="PF13539"/>
    </source>
</evidence>
<dbReference type="GeneID" id="60062980"/>
<dbReference type="Proteomes" id="UP000017831">
    <property type="component" value="Unassembled WGS sequence"/>
</dbReference>
<dbReference type="SUPFAM" id="SSF55166">
    <property type="entry name" value="Hedgehog/DD-peptidase"/>
    <property type="match status" value="1"/>
</dbReference>
<dbReference type="eggNOG" id="COG2843">
    <property type="taxonomic scope" value="Bacteria"/>
</dbReference>
<dbReference type="RefSeq" id="WP_005937848.1">
    <property type="nucleotide sequence ID" value="NZ_KB890397.1"/>
</dbReference>
<dbReference type="Gene3D" id="3.30.1380.10">
    <property type="match status" value="1"/>
</dbReference>
<name>U6RJK0_9BACT</name>
<dbReference type="GO" id="GO:0008233">
    <property type="term" value="F:peptidase activity"/>
    <property type="evidence" value="ECO:0007669"/>
    <property type="project" value="InterPro"/>
</dbReference>
<organism evidence="3 4">
    <name type="scientific">Phocaeicola massiliensis B84634 = Timone 84634 = DSM 17679 = JCM 13223</name>
    <dbReference type="NCBI Taxonomy" id="1121098"/>
    <lineage>
        <taxon>Bacteria</taxon>
        <taxon>Pseudomonadati</taxon>
        <taxon>Bacteroidota</taxon>
        <taxon>Bacteroidia</taxon>
        <taxon>Bacteroidales</taxon>
        <taxon>Bacteroidaceae</taxon>
        <taxon>Phocaeicola</taxon>
    </lineage>
</organism>
<evidence type="ECO:0000256" key="1">
    <source>
        <dbReference type="SAM" id="SignalP"/>
    </source>
</evidence>
<reference evidence="3 4" key="1">
    <citation type="submission" date="2013-04" db="EMBL/GenBank/DDBJ databases">
        <title>The Genome Sequence of Bacteroides massiliensis DSM 17679.</title>
        <authorList>
            <consortium name="The Broad Institute Genomics Platform"/>
            <person name="Earl A."/>
            <person name="Ward D."/>
            <person name="Feldgarden M."/>
            <person name="Gevers D."/>
            <person name="Martens E."/>
            <person name="Fenner L."/>
            <person name="Roux V."/>
            <person name="Mallet M.N."/>
            <person name="Raoult D."/>
            <person name="Walker B."/>
            <person name="Young S."/>
            <person name="Zeng Q."/>
            <person name="Gargeya S."/>
            <person name="Fitzgerald M."/>
            <person name="Haas B."/>
            <person name="Abouelleil A."/>
            <person name="Allen A.W."/>
            <person name="Alvarado L."/>
            <person name="Arachchi H.M."/>
            <person name="Berlin A.M."/>
            <person name="Chapman S.B."/>
            <person name="Gainer-Dewar J."/>
            <person name="Goldberg J."/>
            <person name="Griggs A."/>
            <person name="Gujja S."/>
            <person name="Hansen M."/>
            <person name="Howarth C."/>
            <person name="Imamovic A."/>
            <person name="Ireland A."/>
            <person name="Larimer J."/>
            <person name="McCowan C."/>
            <person name="Murphy C."/>
            <person name="Pearson M."/>
            <person name="Poon T.W."/>
            <person name="Priest M."/>
            <person name="Roberts A."/>
            <person name="Saif S."/>
            <person name="Shea T."/>
            <person name="Sisk P."/>
            <person name="Sykes S."/>
            <person name="Wortman J."/>
            <person name="Nusbaum C."/>
            <person name="Birren B."/>
        </authorList>
    </citation>
    <scope>NUCLEOTIDE SEQUENCE [LARGE SCALE GENOMIC DNA]</scope>
    <source>
        <strain evidence="4">B84634 / Timone 84634 / DSM 17679 / JCM 13223</strain>
    </source>
</reference>
<accession>U6RJK0</accession>
<protein>
    <recommendedName>
        <fullName evidence="2">Peptidase M15C domain-containing protein</fullName>
    </recommendedName>
</protein>
<keyword evidence="1" id="KW-0732">Signal</keyword>
<dbReference type="OrthoDB" id="9799970at2"/>
<dbReference type="EMBL" id="AQHY01000010">
    <property type="protein sequence ID" value="EOA56794.1"/>
    <property type="molecule type" value="Genomic_DNA"/>
</dbReference>
<gene>
    <name evidence="3" type="ORF">HMPREF1534_00984</name>
</gene>
<comment type="caution">
    <text evidence="3">The sequence shown here is derived from an EMBL/GenBank/DDBJ whole genome shotgun (WGS) entry which is preliminary data.</text>
</comment>
<feature type="chain" id="PRO_5004678300" description="Peptidase M15C domain-containing protein" evidence="1">
    <location>
        <begin position="25"/>
        <end position="255"/>
    </location>
</feature>
<evidence type="ECO:0000313" key="4">
    <source>
        <dbReference type="Proteomes" id="UP000017831"/>
    </source>
</evidence>
<feature type="domain" description="Peptidase M15C" evidence="2">
    <location>
        <begin position="168"/>
        <end position="252"/>
    </location>
</feature>
<proteinExistence type="predicted"/>
<dbReference type="HOGENOM" id="CLU_066235_1_1_10"/>
<evidence type="ECO:0000313" key="3">
    <source>
        <dbReference type="EMBL" id="EOA56794.1"/>
    </source>
</evidence>
<dbReference type="STRING" id="1121098.HMPREF1534_00984"/>